<dbReference type="NCBIfam" id="TIGR00200">
    <property type="entry name" value="cinA_nterm"/>
    <property type="match status" value="1"/>
</dbReference>
<dbReference type="Pfam" id="PF02464">
    <property type="entry name" value="CinA"/>
    <property type="match status" value="1"/>
</dbReference>
<dbReference type="NCBIfam" id="NF001813">
    <property type="entry name" value="PRK00549.1"/>
    <property type="match status" value="1"/>
</dbReference>
<comment type="similarity">
    <text evidence="1">Belongs to the CinA family.</text>
</comment>
<dbReference type="Gene3D" id="3.40.980.10">
    <property type="entry name" value="MoaB/Mog-like domain"/>
    <property type="match status" value="1"/>
</dbReference>
<dbReference type="PANTHER" id="PTHR13939">
    <property type="entry name" value="NICOTINAMIDE-NUCLEOTIDE AMIDOHYDROLASE PNCC"/>
    <property type="match status" value="1"/>
</dbReference>
<organism evidence="3 4">
    <name type="scientific">Clostridium aquiflavi</name>
    <dbReference type="NCBI Taxonomy" id="3073603"/>
    <lineage>
        <taxon>Bacteria</taxon>
        <taxon>Bacillati</taxon>
        <taxon>Bacillota</taxon>
        <taxon>Clostridia</taxon>
        <taxon>Eubacteriales</taxon>
        <taxon>Clostridiaceae</taxon>
        <taxon>Clostridium</taxon>
    </lineage>
</organism>
<dbReference type="CDD" id="cd00885">
    <property type="entry name" value="cinA"/>
    <property type="match status" value="1"/>
</dbReference>
<evidence type="ECO:0000259" key="2">
    <source>
        <dbReference type="SMART" id="SM00852"/>
    </source>
</evidence>
<evidence type="ECO:0000256" key="1">
    <source>
        <dbReference type="HAMAP-Rule" id="MF_00226"/>
    </source>
</evidence>
<dbReference type="NCBIfam" id="TIGR00177">
    <property type="entry name" value="molyb_syn"/>
    <property type="match status" value="1"/>
</dbReference>
<protein>
    <recommendedName>
        <fullName evidence="1">Putative competence-damage inducible protein</fullName>
    </recommendedName>
</protein>
<dbReference type="RefSeq" id="WP_309556815.1">
    <property type="nucleotide sequence ID" value="NZ_JAVJAN010000042.1"/>
</dbReference>
<dbReference type="EMBL" id="JAVJAN010000042">
    <property type="protein sequence ID" value="MDR5588525.1"/>
    <property type="molecule type" value="Genomic_DNA"/>
</dbReference>
<dbReference type="InterPro" id="IPR036653">
    <property type="entry name" value="CinA-like_C"/>
</dbReference>
<gene>
    <name evidence="1" type="primary">cinA</name>
    <name evidence="3" type="ORF">RGC78_13710</name>
</gene>
<dbReference type="PIRSF" id="PIRSF006728">
    <property type="entry name" value="CinA"/>
    <property type="match status" value="1"/>
</dbReference>
<evidence type="ECO:0000313" key="3">
    <source>
        <dbReference type="EMBL" id="MDR5588525.1"/>
    </source>
</evidence>
<dbReference type="SUPFAM" id="SSF53218">
    <property type="entry name" value="Molybdenum cofactor biosynthesis proteins"/>
    <property type="match status" value="1"/>
</dbReference>
<dbReference type="Pfam" id="PF18146">
    <property type="entry name" value="CinA_KH"/>
    <property type="match status" value="1"/>
</dbReference>
<comment type="caution">
    <text evidence="3">The sequence shown here is derived from an EMBL/GenBank/DDBJ whole genome shotgun (WGS) entry which is preliminary data.</text>
</comment>
<feature type="domain" description="MoaB/Mog" evidence="2">
    <location>
        <begin position="4"/>
        <end position="171"/>
    </location>
</feature>
<dbReference type="Gene3D" id="3.90.950.20">
    <property type="entry name" value="CinA-like"/>
    <property type="match status" value="1"/>
</dbReference>
<accession>A0ABU1EJE8</accession>
<name>A0ABU1EJE8_9CLOT</name>
<dbReference type="InterPro" id="IPR001453">
    <property type="entry name" value="MoaB/Mog_dom"/>
</dbReference>
<keyword evidence="4" id="KW-1185">Reference proteome</keyword>
<dbReference type="SMART" id="SM00852">
    <property type="entry name" value="MoCF_biosynth"/>
    <property type="match status" value="1"/>
</dbReference>
<dbReference type="HAMAP" id="MF_00226_B">
    <property type="entry name" value="CinA_B"/>
    <property type="match status" value="1"/>
</dbReference>
<dbReference type="Proteomes" id="UP001256646">
    <property type="component" value="Unassembled WGS sequence"/>
</dbReference>
<dbReference type="Pfam" id="PF00994">
    <property type="entry name" value="MoCF_biosynth"/>
    <property type="match status" value="1"/>
</dbReference>
<dbReference type="NCBIfam" id="TIGR00199">
    <property type="entry name" value="PncC_domain"/>
    <property type="match status" value="1"/>
</dbReference>
<reference evidence="3 4" key="1">
    <citation type="submission" date="2023-09" db="EMBL/GenBank/DDBJ databases">
        <authorList>
            <person name="Zhai L."/>
        </authorList>
    </citation>
    <scope>NUCLEOTIDE SEQUENCE [LARGE SCALE GENOMIC DNA]</scope>
    <source>
        <strain evidence="3 4">5 N-1</strain>
    </source>
</reference>
<dbReference type="PANTHER" id="PTHR13939:SF0">
    <property type="entry name" value="NMN AMIDOHYDROLASE-LIKE PROTEIN YFAY"/>
    <property type="match status" value="1"/>
</dbReference>
<sequence length="412" mass="45252">MKVEIISIGTEILLGDILNTNSQYLSKELALLGLDVYNQQVVGDNEERILEAFELAFSRSDLVITTGGLGPTDDDMTKEVASKYFDKELVEHKKSKEKIEEYFKSMGKNMPKNNLKQALYPKESIVVENNNGTAPGIIIEEKDKIMIIIPGPPNEMKPMFEESIKPYLNNKTNTTLVSKVIKIIGVGESSVAEKIKDIIDYQTNPTVAPYAKDGEVELRITAKSYEESVGLKLIEPILNDIRERLNDNIYSINNETIEEALGKMLIDKGLTLSSAESCTGGLIASKLVSYPGISEVFMEGAVTYSNEAKIRRLNVKKETLDKYGAVSEQVAIEMAEGISKTSKTDIGIATTGIAGPGGGTAEKPVGLVYIGICINGKAYAKRYVFKGNRAKVRNSATIAALDMIRREVEKTF</sequence>
<dbReference type="Gene3D" id="3.30.70.2860">
    <property type="match status" value="1"/>
</dbReference>
<dbReference type="InterPro" id="IPR036425">
    <property type="entry name" value="MoaB/Mog-like_dom_sf"/>
</dbReference>
<evidence type="ECO:0000313" key="4">
    <source>
        <dbReference type="Proteomes" id="UP001256646"/>
    </source>
</evidence>
<dbReference type="InterPro" id="IPR050101">
    <property type="entry name" value="CinA"/>
</dbReference>
<dbReference type="SUPFAM" id="SSF142433">
    <property type="entry name" value="CinA-like"/>
    <property type="match status" value="1"/>
</dbReference>
<proteinExistence type="inferred from homology"/>
<dbReference type="InterPro" id="IPR008135">
    <property type="entry name" value="Competence-induced_CinA"/>
</dbReference>
<dbReference type="InterPro" id="IPR041424">
    <property type="entry name" value="CinA_KH"/>
</dbReference>
<dbReference type="InterPro" id="IPR008136">
    <property type="entry name" value="CinA_C"/>
</dbReference>